<evidence type="ECO:0000256" key="1">
    <source>
        <dbReference type="SAM" id="Phobius"/>
    </source>
</evidence>
<dbReference type="EMBL" id="JAYMYQ010000004">
    <property type="protein sequence ID" value="KAK7338474.1"/>
    <property type="molecule type" value="Genomic_DNA"/>
</dbReference>
<comment type="caution">
    <text evidence="2">The sequence shown here is derived from an EMBL/GenBank/DDBJ whole genome shotgun (WGS) entry which is preliminary data.</text>
</comment>
<feature type="transmembrane region" description="Helical" evidence="1">
    <location>
        <begin position="51"/>
        <end position="75"/>
    </location>
</feature>
<organism evidence="2 3">
    <name type="scientific">Canavalia gladiata</name>
    <name type="common">Sword bean</name>
    <name type="synonym">Dolichos gladiatus</name>
    <dbReference type="NCBI Taxonomy" id="3824"/>
    <lineage>
        <taxon>Eukaryota</taxon>
        <taxon>Viridiplantae</taxon>
        <taxon>Streptophyta</taxon>
        <taxon>Embryophyta</taxon>
        <taxon>Tracheophyta</taxon>
        <taxon>Spermatophyta</taxon>
        <taxon>Magnoliopsida</taxon>
        <taxon>eudicotyledons</taxon>
        <taxon>Gunneridae</taxon>
        <taxon>Pentapetalae</taxon>
        <taxon>rosids</taxon>
        <taxon>fabids</taxon>
        <taxon>Fabales</taxon>
        <taxon>Fabaceae</taxon>
        <taxon>Papilionoideae</taxon>
        <taxon>50 kb inversion clade</taxon>
        <taxon>NPAAA clade</taxon>
        <taxon>indigoferoid/millettioid clade</taxon>
        <taxon>Phaseoleae</taxon>
        <taxon>Canavalia</taxon>
    </lineage>
</organism>
<keyword evidence="3" id="KW-1185">Reference proteome</keyword>
<reference evidence="2 3" key="1">
    <citation type="submission" date="2024-01" db="EMBL/GenBank/DDBJ databases">
        <title>The genomes of 5 underutilized Papilionoideae crops provide insights into root nodulation and disease resistanc.</title>
        <authorList>
            <person name="Jiang F."/>
        </authorList>
    </citation>
    <scope>NUCLEOTIDE SEQUENCE [LARGE SCALE GENOMIC DNA]</scope>
    <source>
        <strain evidence="2">LVBAO_FW01</strain>
        <tissue evidence="2">Leaves</tissue>
    </source>
</reference>
<evidence type="ECO:0000313" key="3">
    <source>
        <dbReference type="Proteomes" id="UP001367508"/>
    </source>
</evidence>
<keyword evidence="1" id="KW-1133">Transmembrane helix</keyword>
<feature type="transmembrane region" description="Helical" evidence="1">
    <location>
        <begin position="12"/>
        <end position="31"/>
    </location>
</feature>
<dbReference type="AlphaFoldDB" id="A0AAN9LM27"/>
<dbReference type="Proteomes" id="UP001367508">
    <property type="component" value="Unassembled WGS sequence"/>
</dbReference>
<keyword evidence="1" id="KW-0472">Membrane</keyword>
<name>A0AAN9LM27_CANGL</name>
<proteinExistence type="predicted"/>
<keyword evidence="1" id="KW-0812">Transmembrane</keyword>
<gene>
    <name evidence="2" type="ORF">VNO77_19085</name>
</gene>
<evidence type="ECO:0000313" key="2">
    <source>
        <dbReference type="EMBL" id="KAK7338474.1"/>
    </source>
</evidence>
<sequence>MRGSFAVSGNRRWLEGLVASDGAWLTWLISWLEWLAWLAGDCNPDPLTMSIFVSICLQVFHCPFELTLTPPLLILGVKRKLMHLVICSRHLSYCSASSIYDERPY</sequence>
<accession>A0AAN9LM27</accession>
<protein>
    <submittedName>
        <fullName evidence="2">Uncharacterized protein</fullName>
    </submittedName>
</protein>